<gene>
    <name evidence="1" type="ORF">GCM10007977_046940</name>
</gene>
<dbReference type="RefSeq" id="WP_229835764.1">
    <property type="nucleotide sequence ID" value="NZ_BMPI01000022.1"/>
</dbReference>
<reference evidence="1" key="1">
    <citation type="journal article" date="2014" name="Int. J. Syst. Evol. Microbiol.">
        <title>Complete genome sequence of Corynebacterium casei LMG S-19264T (=DSM 44701T), isolated from a smear-ripened cheese.</title>
        <authorList>
            <consortium name="US DOE Joint Genome Institute (JGI-PGF)"/>
            <person name="Walter F."/>
            <person name="Albersmeier A."/>
            <person name="Kalinowski J."/>
            <person name="Ruckert C."/>
        </authorList>
    </citation>
    <scope>NUCLEOTIDE SEQUENCE</scope>
    <source>
        <strain evidence="1">JCM 19831</strain>
    </source>
</reference>
<organism evidence="1 2">
    <name type="scientific">Dactylosporangium sucinum</name>
    <dbReference type="NCBI Taxonomy" id="1424081"/>
    <lineage>
        <taxon>Bacteria</taxon>
        <taxon>Bacillati</taxon>
        <taxon>Actinomycetota</taxon>
        <taxon>Actinomycetes</taxon>
        <taxon>Micromonosporales</taxon>
        <taxon>Micromonosporaceae</taxon>
        <taxon>Dactylosporangium</taxon>
    </lineage>
</organism>
<reference evidence="1" key="2">
    <citation type="submission" date="2020-09" db="EMBL/GenBank/DDBJ databases">
        <authorList>
            <person name="Sun Q."/>
            <person name="Ohkuma M."/>
        </authorList>
    </citation>
    <scope>NUCLEOTIDE SEQUENCE</scope>
    <source>
        <strain evidence="1">JCM 19831</strain>
    </source>
</reference>
<dbReference type="AlphaFoldDB" id="A0A917TVQ5"/>
<keyword evidence="2" id="KW-1185">Reference proteome</keyword>
<evidence type="ECO:0000313" key="1">
    <source>
        <dbReference type="EMBL" id="GGM40149.1"/>
    </source>
</evidence>
<evidence type="ECO:0000313" key="2">
    <source>
        <dbReference type="Proteomes" id="UP000642070"/>
    </source>
</evidence>
<proteinExistence type="predicted"/>
<accession>A0A917TVQ5</accession>
<sequence length="122" mass="12953">MLAPDSRSLLLDALRPPPGTILSRALAMTFTLDLESLLAAPMVFAAHGARESSDPITLMESVRRHADRIDVFAQAGQVSVPSRYSGLHAFCRADGAFGRPAEAGSPVPSEAVGVAVRRRGDR</sequence>
<dbReference type="EMBL" id="BMPI01000022">
    <property type="protein sequence ID" value="GGM40149.1"/>
    <property type="molecule type" value="Genomic_DNA"/>
</dbReference>
<protein>
    <submittedName>
        <fullName evidence="1">Uncharacterized protein</fullName>
    </submittedName>
</protein>
<comment type="caution">
    <text evidence="1">The sequence shown here is derived from an EMBL/GenBank/DDBJ whole genome shotgun (WGS) entry which is preliminary data.</text>
</comment>
<name>A0A917TVQ5_9ACTN</name>
<dbReference type="Proteomes" id="UP000642070">
    <property type="component" value="Unassembled WGS sequence"/>
</dbReference>